<dbReference type="Pfam" id="PF13715">
    <property type="entry name" value="CarbopepD_reg_2"/>
    <property type="match status" value="1"/>
</dbReference>
<dbReference type="InterPro" id="IPR039426">
    <property type="entry name" value="TonB-dep_rcpt-like"/>
</dbReference>
<dbReference type="GO" id="GO:0015344">
    <property type="term" value="F:siderophore uptake transmembrane transporter activity"/>
    <property type="evidence" value="ECO:0007669"/>
    <property type="project" value="TreeGrafter"/>
</dbReference>
<accession>A0A1T4SLE8</accession>
<evidence type="ECO:0000256" key="3">
    <source>
        <dbReference type="ARBA" id="ARBA00022448"/>
    </source>
</evidence>
<feature type="domain" description="TonB-dependent receptor plug" evidence="18">
    <location>
        <begin position="144"/>
        <end position="242"/>
    </location>
</feature>
<dbReference type="Gene3D" id="2.60.40.1120">
    <property type="entry name" value="Carboxypeptidase-like, regulatory domain"/>
    <property type="match status" value="1"/>
</dbReference>
<evidence type="ECO:0000256" key="12">
    <source>
        <dbReference type="ARBA" id="ARBA00023170"/>
    </source>
</evidence>
<feature type="domain" description="TonB-dependent receptor-like beta-barrel" evidence="17">
    <location>
        <begin position="347"/>
        <end position="764"/>
    </location>
</feature>
<name>A0A1T4SLE8_9BACT</name>
<dbReference type="GO" id="GO:0009279">
    <property type="term" value="C:cell outer membrane"/>
    <property type="evidence" value="ECO:0007669"/>
    <property type="project" value="UniProtKB-SubCell"/>
</dbReference>
<dbReference type="Gene3D" id="2.170.130.10">
    <property type="entry name" value="TonB-dependent receptor, plug domain"/>
    <property type="match status" value="1"/>
</dbReference>
<keyword evidence="4 14" id="KW-1134">Transmembrane beta strand</keyword>
<evidence type="ECO:0000256" key="13">
    <source>
        <dbReference type="ARBA" id="ARBA00023237"/>
    </source>
</evidence>
<dbReference type="EMBL" id="FUWZ01000003">
    <property type="protein sequence ID" value="SKA29039.1"/>
    <property type="molecule type" value="Genomic_DNA"/>
</dbReference>
<gene>
    <name evidence="19" type="ORF">SAMN04488128_10352</name>
</gene>
<sequence>MEPYYLRIPAKRILTLLVVLLAICGQASADDILSAIKGKVLTSDGLPAPYVTVRIQHSNHGALTDANGEFVIKRVKPGNYTLVVSLVGYENVLQEVAVETDKISQTTITLGASGQQMKEITVVGEYNRYTVLTPSNSLRLNAPLVEIPQSISEISKEVLADQQIFNMQEGVTRNVSGASRLGHWDMYSNIQVRGSRASSLRNGMNVYISSWSPLTEDMSMVDRIEFIKGPAGFMMSNGEPGGLYNVVTKKPTGINQGEVTMSLGSYDNYRTTLDLDGKLSKNGKLLYRLNLAGELKNGWRDFDYTNRYSISPVLKYLIDEKNAVTLEYNLQYMQLPVIGGNYSFSKRGYGDLPMNFTTIEGNMDPTKISDNSVMAYYEHKFSPDWKLTAQFGYFHYRQTGQSMWPSGFSTKGNDSLLQRNINIWDALGLNKTAQVFVNGSFRTGALTHNILGGVDMKYSNYYADWAQGGAFGDSAFNIYLPKHGNVVQHKWDRSADVRTRGVQYDYGYSAVYLQDQVGFFDDRLRVTVAGRYTTNNVVSPYDGTNKDSKFTPRFGISYSFDRNSSIYGVYDVSFIQNPGLDWQRKPFDPMTGDNIEFGVKRDWFKGRFTSTLAVYQITKNNVLTTDLDHPDPVTKNFIYSRQNGQQRIRGLEADVQGEVVKGLNLVVNYAYTDGIVSKDAKPELTGNYVPGIAKHIQNTWLTYTIGDGVLKGLRGNVGYQYQAGRVAGQVYDKSENFLPDYFRMDAGLGYTVNKFSVNVLVNNVLNKYLFTGAPSADGYGNKIYYWQTEPGRNVRMSVGYRF</sequence>
<dbReference type="InterPro" id="IPR008969">
    <property type="entry name" value="CarboxyPept-like_regulatory"/>
</dbReference>
<dbReference type="NCBIfam" id="TIGR01783">
    <property type="entry name" value="TonB-siderophor"/>
    <property type="match status" value="1"/>
</dbReference>
<dbReference type="GO" id="GO:0015891">
    <property type="term" value="P:siderophore transport"/>
    <property type="evidence" value="ECO:0007669"/>
    <property type="project" value="InterPro"/>
</dbReference>
<feature type="chain" id="PRO_5012165242" evidence="16">
    <location>
        <begin position="30"/>
        <end position="802"/>
    </location>
</feature>
<reference evidence="20" key="1">
    <citation type="submission" date="2017-02" db="EMBL/GenBank/DDBJ databases">
        <authorList>
            <person name="Varghese N."/>
            <person name="Submissions S."/>
        </authorList>
    </citation>
    <scope>NUCLEOTIDE SEQUENCE [LARGE SCALE GENOMIC DNA]</scope>
    <source>
        <strain evidence="20">DSM 22224</strain>
    </source>
</reference>
<dbReference type="Pfam" id="PF00593">
    <property type="entry name" value="TonB_dep_Rec_b-barrel"/>
    <property type="match status" value="1"/>
</dbReference>
<dbReference type="InterPro" id="IPR037066">
    <property type="entry name" value="Plug_dom_sf"/>
</dbReference>
<protein>
    <submittedName>
        <fullName evidence="19">Iron complex outermembrane recepter protein</fullName>
    </submittedName>
</protein>
<evidence type="ECO:0000256" key="15">
    <source>
        <dbReference type="RuleBase" id="RU003357"/>
    </source>
</evidence>
<dbReference type="PROSITE" id="PS52016">
    <property type="entry name" value="TONB_DEPENDENT_REC_3"/>
    <property type="match status" value="1"/>
</dbReference>
<evidence type="ECO:0000313" key="19">
    <source>
        <dbReference type="EMBL" id="SKA29039.1"/>
    </source>
</evidence>
<evidence type="ECO:0000256" key="1">
    <source>
        <dbReference type="ARBA" id="ARBA00004571"/>
    </source>
</evidence>
<dbReference type="InterPro" id="IPR010917">
    <property type="entry name" value="TonB_rcpt_CS"/>
</dbReference>
<keyword evidence="10 15" id="KW-0798">TonB box</keyword>
<dbReference type="CDD" id="cd01347">
    <property type="entry name" value="ligand_gated_channel"/>
    <property type="match status" value="1"/>
</dbReference>
<evidence type="ECO:0000256" key="2">
    <source>
        <dbReference type="ARBA" id="ARBA00009810"/>
    </source>
</evidence>
<evidence type="ECO:0000256" key="16">
    <source>
        <dbReference type="SAM" id="SignalP"/>
    </source>
</evidence>
<dbReference type="OrthoDB" id="9775095at2"/>
<evidence type="ECO:0000256" key="8">
    <source>
        <dbReference type="ARBA" id="ARBA00023004"/>
    </source>
</evidence>
<evidence type="ECO:0000259" key="18">
    <source>
        <dbReference type="Pfam" id="PF07715"/>
    </source>
</evidence>
<evidence type="ECO:0000256" key="4">
    <source>
        <dbReference type="ARBA" id="ARBA00022452"/>
    </source>
</evidence>
<dbReference type="AlphaFoldDB" id="A0A1T4SLE8"/>
<dbReference type="InterPro" id="IPR010105">
    <property type="entry name" value="TonB_sidphr_rcpt"/>
</dbReference>
<dbReference type="InterPro" id="IPR012910">
    <property type="entry name" value="Plug_dom"/>
</dbReference>
<dbReference type="PROSITE" id="PS01156">
    <property type="entry name" value="TONB_DEPENDENT_REC_2"/>
    <property type="match status" value="1"/>
</dbReference>
<keyword evidence="3 14" id="KW-0813">Transport</keyword>
<keyword evidence="20" id="KW-1185">Reference proteome</keyword>
<dbReference type="Gene3D" id="2.40.170.20">
    <property type="entry name" value="TonB-dependent receptor, beta-barrel domain"/>
    <property type="match status" value="1"/>
</dbReference>
<dbReference type="PANTHER" id="PTHR32552:SF68">
    <property type="entry name" value="FERRICHROME OUTER MEMBRANE TRANSPORTER_PHAGE RECEPTOR"/>
    <property type="match status" value="1"/>
</dbReference>
<dbReference type="GO" id="GO:0038023">
    <property type="term" value="F:signaling receptor activity"/>
    <property type="evidence" value="ECO:0007669"/>
    <property type="project" value="InterPro"/>
</dbReference>
<evidence type="ECO:0000256" key="6">
    <source>
        <dbReference type="ARBA" id="ARBA00022692"/>
    </source>
</evidence>
<evidence type="ECO:0000256" key="5">
    <source>
        <dbReference type="ARBA" id="ARBA00022496"/>
    </source>
</evidence>
<organism evidence="19 20">
    <name type="scientific">Chitinophaga eiseniae</name>
    <dbReference type="NCBI Taxonomy" id="634771"/>
    <lineage>
        <taxon>Bacteria</taxon>
        <taxon>Pseudomonadati</taxon>
        <taxon>Bacteroidota</taxon>
        <taxon>Chitinophagia</taxon>
        <taxon>Chitinophagales</taxon>
        <taxon>Chitinophagaceae</taxon>
        <taxon>Chitinophaga</taxon>
    </lineage>
</organism>
<dbReference type="PANTHER" id="PTHR32552">
    <property type="entry name" value="FERRICHROME IRON RECEPTOR-RELATED"/>
    <property type="match status" value="1"/>
</dbReference>
<dbReference type="Proteomes" id="UP000190367">
    <property type="component" value="Unassembled WGS sequence"/>
</dbReference>
<dbReference type="SUPFAM" id="SSF56935">
    <property type="entry name" value="Porins"/>
    <property type="match status" value="1"/>
</dbReference>
<evidence type="ECO:0000259" key="17">
    <source>
        <dbReference type="Pfam" id="PF00593"/>
    </source>
</evidence>
<evidence type="ECO:0000256" key="10">
    <source>
        <dbReference type="ARBA" id="ARBA00023077"/>
    </source>
</evidence>
<keyword evidence="8" id="KW-0408">Iron</keyword>
<keyword evidence="12" id="KW-0675">Receptor</keyword>
<comment type="similarity">
    <text evidence="2 14 15">Belongs to the TonB-dependent receptor family.</text>
</comment>
<keyword evidence="6 14" id="KW-0812">Transmembrane</keyword>
<evidence type="ECO:0000313" key="20">
    <source>
        <dbReference type="Proteomes" id="UP000190367"/>
    </source>
</evidence>
<keyword evidence="7 16" id="KW-0732">Signal</keyword>
<evidence type="ECO:0000256" key="7">
    <source>
        <dbReference type="ARBA" id="ARBA00022729"/>
    </source>
</evidence>
<keyword evidence="13 14" id="KW-0998">Cell outer membrane</keyword>
<dbReference type="Pfam" id="PF07715">
    <property type="entry name" value="Plug"/>
    <property type="match status" value="1"/>
</dbReference>
<evidence type="ECO:0000256" key="14">
    <source>
        <dbReference type="PROSITE-ProRule" id="PRU01360"/>
    </source>
</evidence>
<dbReference type="InterPro" id="IPR036942">
    <property type="entry name" value="Beta-barrel_TonB_sf"/>
</dbReference>
<dbReference type="InterPro" id="IPR000531">
    <property type="entry name" value="Beta-barrel_TonB"/>
</dbReference>
<feature type="signal peptide" evidence="16">
    <location>
        <begin position="1"/>
        <end position="29"/>
    </location>
</feature>
<dbReference type="RefSeq" id="WP_078670430.1">
    <property type="nucleotide sequence ID" value="NZ_FUWZ01000003.1"/>
</dbReference>
<evidence type="ECO:0000256" key="9">
    <source>
        <dbReference type="ARBA" id="ARBA00023065"/>
    </source>
</evidence>
<dbReference type="STRING" id="634771.SAMN04488128_10352"/>
<dbReference type="SUPFAM" id="SSF49464">
    <property type="entry name" value="Carboxypeptidase regulatory domain-like"/>
    <property type="match status" value="1"/>
</dbReference>
<keyword evidence="11 14" id="KW-0472">Membrane</keyword>
<keyword evidence="9" id="KW-0406">Ion transport</keyword>
<comment type="subcellular location">
    <subcellularLocation>
        <location evidence="1 14">Cell outer membrane</location>
        <topology evidence="1 14">Multi-pass membrane protein</topology>
    </subcellularLocation>
</comment>
<proteinExistence type="inferred from homology"/>
<evidence type="ECO:0000256" key="11">
    <source>
        <dbReference type="ARBA" id="ARBA00023136"/>
    </source>
</evidence>
<keyword evidence="5" id="KW-0410">Iron transport</keyword>